<comment type="caution">
    <text evidence="2">The sequence shown here is derived from an EMBL/GenBank/DDBJ whole genome shotgun (WGS) entry which is preliminary data.</text>
</comment>
<dbReference type="Proteomes" id="UP001558613">
    <property type="component" value="Unassembled WGS sequence"/>
</dbReference>
<organism evidence="2 3">
    <name type="scientific">Cirrhinus molitorella</name>
    <name type="common">mud carp</name>
    <dbReference type="NCBI Taxonomy" id="172907"/>
    <lineage>
        <taxon>Eukaryota</taxon>
        <taxon>Metazoa</taxon>
        <taxon>Chordata</taxon>
        <taxon>Craniata</taxon>
        <taxon>Vertebrata</taxon>
        <taxon>Euteleostomi</taxon>
        <taxon>Actinopterygii</taxon>
        <taxon>Neopterygii</taxon>
        <taxon>Teleostei</taxon>
        <taxon>Ostariophysi</taxon>
        <taxon>Cypriniformes</taxon>
        <taxon>Cyprinidae</taxon>
        <taxon>Labeoninae</taxon>
        <taxon>Labeonini</taxon>
        <taxon>Cirrhinus</taxon>
    </lineage>
</organism>
<gene>
    <name evidence="2" type="ORF">QQF64_021939</name>
</gene>
<protein>
    <submittedName>
        <fullName evidence="2">Uncharacterized protein</fullName>
    </submittedName>
</protein>
<evidence type="ECO:0000313" key="3">
    <source>
        <dbReference type="Proteomes" id="UP001558613"/>
    </source>
</evidence>
<accession>A0ABR3L9F2</accession>
<proteinExistence type="predicted"/>
<evidence type="ECO:0000256" key="1">
    <source>
        <dbReference type="SAM" id="Coils"/>
    </source>
</evidence>
<sequence length="149" mass="16957">PRHAAVHAGMEVMVKRIPSLLAIFKKHSAFVFSRRTATDLTVMWNLLMGYLSTCSTCASEEKVNSPGLEVSPLKSKLQEKTEQSQQLQDQILKQQEALSRASQTLKDTRKAAGNKWHQQVERQTWWNHRRRVNQLQGKAMKWAGDSAEG</sequence>
<dbReference type="EMBL" id="JAYMGO010000024">
    <property type="protein sequence ID" value="KAL1248621.1"/>
    <property type="molecule type" value="Genomic_DNA"/>
</dbReference>
<feature type="non-terminal residue" evidence="2">
    <location>
        <position position="1"/>
    </location>
</feature>
<name>A0ABR3L9F2_9TELE</name>
<evidence type="ECO:0000313" key="2">
    <source>
        <dbReference type="EMBL" id="KAL1248621.1"/>
    </source>
</evidence>
<reference evidence="2 3" key="1">
    <citation type="submission" date="2023-09" db="EMBL/GenBank/DDBJ databases">
        <authorList>
            <person name="Wang M."/>
        </authorList>
    </citation>
    <scope>NUCLEOTIDE SEQUENCE [LARGE SCALE GENOMIC DNA]</scope>
    <source>
        <strain evidence="2">GT-2023</strain>
        <tissue evidence="2">Liver</tissue>
    </source>
</reference>
<feature type="coiled-coil region" evidence="1">
    <location>
        <begin position="77"/>
        <end position="104"/>
    </location>
</feature>
<keyword evidence="1" id="KW-0175">Coiled coil</keyword>
<keyword evidence="3" id="KW-1185">Reference proteome</keyword>